<dbReference type="PANTHER" id="PTHR34133">
    <property type="entry name" value="OS07G0633000 PROTEIN"/>
    <property type="match status" value="1"/>
</dbReference>
<accession>A0AAD3TJE8</accession>
<dbReference type="EMBL" id="BSYO01000038">
    <property type="protein sequence ID" value="GMH30214.1"/>
    <property type="molecule type" value="Genomic_DNA"/>
</dbReference>
<sequence length="297" mass="34478">MLFIFLQCFLSVQLRQKKSSEMGEIARVKDFNFMGEILRRKMTQQKPWRRQCQAVTELRSRPIVIKNQMVKQPSTYSSKTDTDIPLFETTEASFDMYLEDKPRVFKAIFPDKRRSQQLSEEEWRIQMLPIDFLFLTVHPVVDMRLRCKSKAQDYPPGVPSHISKVLELHITRWELQGLDDMVQPSHFSLGVHGILFSERHGGRSHLRGLLEMKISVVLPHLLALIPEEVLRTVSESVLRRLVENMKSKRVAYQKKWHSALRPIRRAFCFGLQPRSAMATCPPACEYIRSGGWASPAA</sequence>
<organism evidence="1 2">
    <name type="scientific">Nepenthes gracilis</name>
    <name type="common">Slender pitcher plant</name>
    <dbReference type="NCBI Taxonomy" id="150966"/>
    <lineage>
        <taxon>Eukaryota</taxon>
        <taxon>Viridiplantae</taxon>
        <taxon>Streptophyta</taxon>
        <taxon>Embryophyta</taxon>
        <taxon>Tracheophyta</taxon>
        <taxon>Spermatophyta</taxon>
        <taxon>Magnoliopsida</taxon>
        <taxon>eudicotyledons</taxon>
        <taxon>Gunneridae</taxon>
        <taxon>Pentapetalae</taxon>
        <taxon>Caryophyllales</taxon>
        <taxon>Nepenthaceae</taxon>
        <taxon>Nepenthes</taxon>
    </lineage>
</organism>
<dbReference type="AlphaFoldDB" id="A0AAD3TJE8"/>
<dbReference type="Pfam" id="PF09366">
    <property type="entry name" value="DUF1997"/>
    <property type="match status" value="1"/>
</dbReference>
<dbReference type="PANTHER" id="PTHR34133:SF8">
    <property type="entry name" value="OS07G0633000 PROTEIN"/>
    <property type="match status" value="1"/>
</dbReference>
<evidence type="ECO:0000313" key="1">
    <source>
        <dbReference type="EMBL" id="GMH30214.1"/>
    </source>
</evidence>
<name>A0AAD3TJE8_NEPGR</name>
<keyword evidence="2" id="KW-1185">Reference proteome</keyword>
<comment type="caution">
    <text evidence="1">The sequence shown here is derived from an EMBL/GenBank/DDBJ whole genome shotgun (WGS) entry which is preliminary data.</text>
</comment>
<reference evidence="1" key="1">
    <citation type="submission" date="2023-05" db="EMBL/GenBank/DDBJ databases">
        <title>Nepenthes gracilis genome sequencing.</title>
        <authorList>
            <person name="Fukushima K."/>
        </authorList>
    </citation>
    <scope>NUCLEOTIDE SEQUENCE</scope>
    <source>
        <strain evidence="1">SING2019-196</strain>
    </source>
</reference>
<dbReference type="InterPro" id="IPR018971">
    <property type="entry name" value="DUF1997"/>
</dbReference>
<proteinExistence type="predicted"/>
<gene>
    <name evidence="1" type="ORF">Nepgr_032057</name>
</gene>
<dbReference type="Proteomes" id="UP001279734">
    <property type="component" value="Unassembled WGS sequence"/>
</dbReference>
<protein>
    <submittedName>
        <fullName evidence="1">Uncharacterized protein</fullName>
    </submittedName>
</protein>
<evidence type="ECO:0000313" key="2">
    <source>
        <dbReference type="Proteomes" id="UP001279734"/>
    </source>
</evidence>